<dbReference type="AlphaFoldDB" id="A0AA40CGY3"/>
<feature type="compositionally biased region" description="Gly residues" evidence="1">
    <location>
        <begin position="1"/>
        <end position="16"/>
    </location>
</feature>
<feature type="compositionally biased region" description="Basic and acidic residues" evidence="1">
    <location>
        <begin position="129"/>
        <end position="142"/>
    </location>
</feature>
<keyword evidence="3" id="KW-1185">Reference proteome</keyword>
<gene>
    <name evidence="2" type="ORF">B0T17DRAFT_504497</name>
</gene>
<evidence type="ECO:0000313" key="2">
    <source>
        <dbReference type="EMBL" id="KAK0637118.1"/>
    </source>
</evidence>
<feature type="region of interest" description="Disordered" evidence="1">
    <location>
        <begin position="128"/>
        <end position="180"/>
    </location>
</feature>
<reference evidence="2" key="1">
    <citation type="submission" date="2023-06" db="EMBL/GenBank/DDBJ databases">
        <title>Genome-scale phylogeny and comparative genomics of the fungal order Sordariales.</title>
        <authorList>
            <consortium name="Lawrence Berkeley National Laboratory"/>
            <person name="Hensen N."/>
            <person name="Bonometti L."/>
            <person name="Westerberg I."/>
            <person name="Brannstrom I.O."/>
            <person name="Guillou S."/>
            <person name="Cros-Aarteil S."/>
            <person name="Calhoun S."/>
            <person name="Haridas S."/>
            <person name="Kuo A."/>
            <person name="Mondo S."/>
            <person name="Pangilinan J."/>
            <person name="Riley R."/>
            <person name="LaButti K."/>
            <person name="Andreopoulos B."/>
            <person name="Lipzen A."/>
            <person name="Chen C."/>
            <person name="Yanf M."/>
            <person name="Daum C."/>
            <person name="Ng V."/>
            <person name="Clum A."/>
            <person name="Steindorff A."/>
            <person name="Ohm R."/>
            <person name="Martin F."/>
            <person name="Silar P."/>
            <person name="Natvig D."/>
            <person name="Lalanne C."/>
            <person name="Gautier V."/>
            <person name="Ament-velasquez S.L."/>
            <person name="Kruys A."/>
            <person name="Hutchinson M.I."/>
            <person name="Powell A.J."/>
            <person name="Barry K."/>
            <person name="Miller A.N."/>
            <person name="Grigoriev I.V."/>
            <person name="Debuchy R."/>
            <person name="Gladieux P."/>
            <person name="Thoren M.H."/>
            <person name="Johannesson H."/>
        </authorList>
    </citation>
    <scope>NUCLEOTIDE SEQUENCE</scope>
    <source>
        <strain evidence="2">SMH3391-2</strain>
    </source>
</reference>
<name>A0AA40CGY3_9PEZI</name>
<feature type="region of interest" description="Disordered" evidence="1">
    <location>
        <begin position="1"/>
        <end position="26"/>
    </location>
</feature>
<sequence length="180" mass="19270">MGNQWGGGSGGGGAKGKVGRGRGVWPDGRVSNCKDLQQGCSGIRAWPEMSGAKFKAPDPVSTHCVAMLPAGETKPERLDHVCRDIGAWMGNVYKLFEGGQVTSVGTVVTVQTGSMRVWWGSIRQIMQPGRDRTGRERGERGSPTRSLATLCVRKEADKDAQRSSEGRSHLEVGSPCSLNE</sequence>
<accession>A0AA40CGY3</accession>
<evidence type="ECO:0000313" key="3">
    <source>
        <dbReference type="Proteomes" id="UP001174934"/>
    </source>
</evidence>
<proteinExistence type="predicted"/>
<organism evidence="2 3">
    <name type="scientific">Bombardia bombarda</name>
    <dbReference type="NCBI Taxonomy" id="252184"/>
    <lineage>
        <taxon>Eukaryota</taxon>
        <taxon>Fungi</taxon>
        <taxon>Dikarya</taxon>
        <taxon>Ascomycota</taxon>
        <taxon>Pezizomycotina</taxon>
        <taxon>Sordariomycetes</taxon>
        <taxon>Sordariomycetidae</taxon>
        <taxon>Sordariales</taxon>
        <taxon>Lasiosphaeriaceae</taxon>
        <taxon>Bombardia</taxon>
    </lineage>
</organism>
<dbReference type="Proteomes" id="UP001174934">
    <property type="component" value="Unassembled WGS sequence"/>
</dbReference>
<protein>
    <submittedName>
        <fullName evidence="2">Uncharacterized protein</fullName>
    </submittedName>
</protein>
<evidence type="ECO:0000256" key="1">
    <source>
        <dbReference type="SAM" id="MobiDB-lite"/>
    </source>
</evidence>
<dbReference type="EMBL" id="JAULSR010000001">
    <property type="protein sequence ID" value="KAK0637118.1"/>
    <property type="molecule type" value="Genomic_DNA"/>
</dbReference>
<comment type="caution">
    <text evidence="2">The sequence shown here is derived from an EMBL/GenBank/DDBJ whole genome shotgun (WGS) entry which is preliminary data.</text>
</comment>
<feature type="compositionally biased region" description="Basic and acidic residues" evidence="1">
    <location>
        <begin position="152"/>
        <end position="170"/>
    </location>
</feature>